<feature type="compositionally biased region" description="Basic and acidic residues" evidence="1">
    <location>
        <begin position="98"/>
        <end position="120"/>
    </location>
</feature>
<feature type="transmembrane region" description="Helical" evidence="2">
    <location>
        <begin position="258"/>
        <end position="276"/>
    </location>
</feature>
<organism evidence="3 4">
    <name type="scientific">Myceligenerans pegani</name>
    <dbReference type="NCBI Taxonomy" id="2776917"/>
    <lineage>
        <taxon>Bacteria</taxon>
        <taxon>Bacillati</taxon>
        <taxon>Actinomycetota</taxon>
        <taxon>Actinomycetes</taxon>
        <taxon>Micrococcales</taxon>
        <taxon>Promicromonosporaceae</taxon>
        <taxon>Myceligenerans</taxon>
    </lineage>
</organism>
<keyword evidence="2" id="KW-0812">Transmembrane</keyword>
<feature type="transmembrane region" description="Helical" evidence="2">
    <location>
        <begin position="478"/>
        <end position="497"/>
    </location>
</feature>
<feature type="transmembrane region" description="Helical" evidence="2">
    <location>
        <begin position="410"/>
        <end position="434"/>
    </location>
</feature>
<evidence type="ECO:0000313" key="4">
    <source>
        <dbReference type="Proteomes" id="UP000625527"/>
    </source>
</evidence>
<feature type="compositionally biased region" description="Basic and acidic residues" evidence="1">
    <location>
        <begin position="1"/>
        <end position="45"/>
    </location>
</feature>
<dbReference type="RefSeq" id="WP_192862279.1">
    <property type="nucleotide sequence ID" value="NZ_JADAQT010000069.1"/>
</dbReference>
<protein>
    <recommendedName>
        <fullName evidence="5">Integral membrane protein</fullName>
    </recommendedName>
</protein>
<evidence type="ECO:0008006" key="5">
    <source>
        <dbReference type="Google" id="ProtNLM"/>
    </source>
</evidence>
<comment type="caution">
    <text evidence="3">The sequence shown here is derived from an EMBL/GenBank/DDBJ whole genome shotgun (WGS) entry which is preliminary data.</text>
</comment>
<evidence type="ECO:0000256" key="2">
    <source>
        <dbReference type="SAM" id="Phobius"/>
    </source>
</evidence>
<feature type="transmembrane region" description="Helical" evidence="2">
    <location>
        <begin position="579"/>
        <end position="599"/>
    </location>
</feature>
<reference evidence="3 4" key="1">
    <citation type="submission" date="2020-10" db="EMBL/GenBank/DDBJ databases">
        <title>Myceligenerans pegani sp. nov., an endophytic actinomycete isolated from Peganum harmala L. in Xinjiang, China.</title>
        <authorList>
            <person name="Xin L."/>
        </authorList>
    </citation>
    <scope>NUCLEOTIDE SEQUENCE [LARGE SCALE GENOMIC DNA]</scope>
    <source>
        <strain evidence="3 4">TRM65318</strain>
    </source>
</reference>
<gene>
    <name evidence="3" type="ORF">IHE71_08280</name>
</gene>
<feature type="transmembrane region" description="Helical" evidence="2">
    <location>
        <begin position="446"/>
        <end position="466"/>
    </location>
</feature>
<feature type="transmembrane region" description="Helical" evidence="2">
    <location>
        <begin position="814"/>
        <end position="832"/>
    </location>
</feature>
<feature type="transmembrane region" description="Helical" evidence="2">
    <location>
        <begin position="723"/>
        <end position="750"/>
    </location>
</feature>
<sequence length="1015" mass="106532">MSHVREPDSPQPATDREEPERAEQPERPDAARAEPQAVRRDEPPGRHVPVAPGQDILELRIHGVASPQPHHILDLPAGEVVQTDGDGLGSFWVPTPEADARDREPAPGDVRDREIPAGDPHEIRNDVRREAYSWGAMSRLGRLPFGGVLGLVGTAATRVMWVAIVPFGLANAGYWARRIPPALREPTAGRILPDPSAALTRVFALFLTLLFTTTTAAIALSTIGTRCMGLVAGETVSVCARIPDELYWMARLDHGDRLGWLSLVSVVAVAVLVLIAHSGSVKFESRVSALMAGETAASGDGPVLRRPGFWTRRTGTGALYSHLAAALGLLSALMLWTSERTAWAAAPGFAVAMVATWIVALRTDDDGVQVEAPRWKPRAAFALLVAGLLVWAGAWVTLARADPPAETPRLIGIEATPGLLVVALTGIASAALVWRRARRPGAALTVVWLLPPLVATACTAVATLAAPGGQPLPITVRAVLLSVAVVALAVPAAWAVARRRANGSRAEGWGGAGPGVFLLLSTAAAAIFSSLAVVGVQWYLRSAPTGVVVPESRGGLFVEVVIDADPGEIVPVPPVYTEFGASVAVIVVVSLILLVALVAPAGVDAVRSGTLWIPPAVDTYGPRRGPGARAARAAGRGLPGVRAGDVIDPGMLNPAAQRALRARQLAAMSHRSELAVSALAVASWVALVATVPLAVAPGDLGDPATLALPGFMGDPSGLFTVPAWLAALAVPMLGTLAAALVASALAGAVANDTRPWGLLWDVLCFLPRSAHPFGPPSYAERAVPEVRSRVDSWLTAVDVDDDAYREAVARRRRVVLSAHSIGGVIAAAVVLIRSGNPVHRQVSADGRIGLLTYGVQLRPYFGRFFPELLGPEALGLPPVGPPAWSGDPWRVDDVDLQPAPAPDLSLRGLLVPGATTGTDATGHEVAGQELAGQEATGTGATAAPRPGPPAWINLWRRTDFLGFPVVGYEPNEIDRGAEEVDRSAYLFEIGLHGGYPRTTAYQEAFDEVVSRLDRT</sequence>
<evidence type="ECO:0000256" key="1">
    <source>
        <dbReference type="SAM" id="MobiDB-lite"/>
    </source>
</evidence>
<feature type="transmembrane region" description="Helical" evidence="2">
    <location>
        <begin position="517"/>
        <end position="540"/>
    </location>
</feature>
<proteinExistence type="predicted"/>
<feature type="transmembrane region" description="Helical" evidence="2">
    <location>
        <begin position="342"/>
        <end position="360"/>
    </location>
</feature>
<dbReference type="EMBL" id="JADAQT010000069">
    <property type="protein sequence ID" value="MBE1875705.1"/>
    <property type="molecule type" value="Genomic_DNA"/>
</dbReference>
<evidence type="ECO:0000313" key="3">
    <source>
        <dbReference type="EMBL" id="MBE1875705.1"/>
    </source>
</evidence>
<feature type="transmembrane region" description="Helical" evidence="2">
    <location>
        <begin position="198"/>
        <end position="220"/>
    </location>
</feature>
<name>A0ABR9MWD1_9MICO</name>
<dbReference type="Proteomes" id="UP000625527">
    <property type="component" value="Unassembled WGS sequence"/>
</dbReference>
<feature type="transmembrane region" description="Helical" evidence="2">
    <location>
        <begin position="317"/>
        <end position="336"/>
    </location>
</feature>
<accession>A0ABR9MWD1</accession>
<keyword evidence="4" id="KW-1185">Reference proteome</keyword>
<feature type="region of interest" description="Disordered" evidence="1">
    <location>
        <begin position="95"/>
        <end position="120"/>
    </location>
</feature>
<feature type="region of interest" description="Disordered" evidence="1">
    <location>
        <begin position="1"/>
        <end position="51"/>
    </location>
</feature>
<feature type="transmembrane region" description="Helical" evidence="2">
    <location>
        <begin position="380"/>
        <end position="398"/>
    </location>
</feature>
<keyword evidence="2" id="KW-1133">Transmembrane helix</keyword>
<keyword evidence="2" id="KW-0472">Membrane</keyword>
<feature type="transmembrane region" description="Helical" evidence="2">
    <location>
        <begin position="674"/>
        <end position="695"/>
    </location>
</feature>